<gene>
    <name evidence="2" type="ORF">PhCBS80983_g02643</name>
</gene>
<feature type="compositionally biased region" description="Basic and acidic residues" evidence="1">
    <location>
        <begin position="236"/>
        <end position="255"/>
    </location>
</feature>
<feature type="region of interest" description="Disordered" evidence="1">
    <location>
        <begin position="230"/>
        <end position="290"/>
    </location>
</feature>
<feature type="compositionally biased region" description="Polar residues" evidence="1">
    <location>
        <begin position="1"/>
        <end position="10"/>
    </location>
</feature>
<dbReference type="PANTHER" id="PTHR21780">
    <property type="entry name" value="TRANSMEMBRANE PROTEIN 209"/>
    <property type="match status" value="1"/>
</dbReference>
<feature type="region of interest" description="Disordered" evidence="1">
    <location>
        <begin position="1"/>
        <end position="116"/>
    </location>
</feature>
<dbReference type="GO" id="GO:0016020">
    <property type="term" value="C:membrane"/>
    <property type="evidence" value="ECO:0007669"/>
    <property type="project" value="TreeGrafter"/>
</dbReference>
<comment type="caution">
    <text evidence="2">The sequence shown here is derived from an EMBL/GenBank/DDBJ whole genome shotgun (WGS) entry which is preliminary data.</text>
</comment>
<dbReference type="Proteomes" id="UP000318582">
    <property type="component" value="Unassembled WGS sequence"/>
</dbReference>
<feature type="compositionally biased region" description="Basic and acidic residues" evidence="1">
    <location>
        <begin position="65"/>
        <end position="74"/>
    </location>
</feature>
<organism evidence="2 3">
    <name type="scientific">Powellomyces hirtus</name>
    <dbReference type="NCBI Taxonomy" id="109895"/>
    <lineage>
        <taxon>Eukaryota</taxon>
        <taxon>Fungi</taxon>
        <taxon>Fungi incertae sedis</taxon>
        <taxon>Chytridiomycota</taxon>
        <taxon>Chytridiomycota incertae sedis</taxon>
        <taxon>Chytridiomycetes</taxon>
        <taxon>Spizellomycetales</taxon>
        <taxon>Powellomycetaceae</taxon>
        <taxon>Powellomyces</taxon>
    </lineage>
</organism>
<dbReference type="PANTHER" id="PTHR21780:SF0">
    <property type="entry name" value="TRANSMEMBRANE PROTEIN 209"/>
    <property type="match status" value="1"/>
</dbReference>
<feature type="region of interest" description="Disordered" evidence="1">
    <location>
        <begin position="697"/>
        <end position="728"/>
    </location>
</feature>
<feature type="compositionally biased region" description="Polar residues" evidence="1">
    <location>
        <begin position="256"/>
        <end position="276"/>
    </location>
</feature>
<dbReference type="EMBL" id="QEAQ01000028">
    <property type="protein sequence ID" value="TPX59180.1"/>
    <property type="molecule type" value="Genomic_DNA"/>
</dbReference>
<reference evidence="2 3" key="1">
    <citation type="journal article" date="2019" name="Sci. Rep.">
        <title>Comparative genomics of chytrid fungi reveal insights into the obligate biotrophic and pathogenic lifestyle of Synchytrium endobioticum.</title>
        <authorList>
            <person name="van de Vossenberg B.T.L.H."/>
            <person name="Warris S."/>
            <person name="Nguyen H.D.T."/>
            <person name="van Gent-Pelzer M.P.E."/>
            <person name="Joly D.L."/>
            <person name="van de Geest H.C."/>
            <person name="Bonants P.J.M."/>
            <person name="Smith D.S."/>
            <person name="Levesque C.A."/>
            <person name="van der Lee T.A.J."/>
        </authorList>
    </citation>
    <scope>NUCLEOTIDE SEQUENCE [LARGE SCALE GENOMIC DNA]</scope>
    <source>
        <strain evidence="2 3">CBS 809.83</strain>
    </source>
</reference>
<feature type="region of interest" description="Disordered" evidence="1">
    <location>
        <begin position="340"/>
        <end position="378"/>
    </location>
</feature>
<keyword evidence="3" id="KW-1185">Reference proteome</keyword>
<protein>
    <submittedName>
        <fullName evidence="2">Uncharacterized protein</fullName>
    </submittedName>
</protein>
<feature type="compositionally biased region" description="Low complexity" evidence="1">
    <location>
        <begin position="75"/>
        <end position="86"/>
    </location>
</feature>
<dbReference type="AlphaFoldDB" id="A0A507E7U8"/>
<evidence type="ECO:0000313" key="2">
    <source>
        <dbReference type="EMBL" id="TPX59180.1"/>
    </source>
</evidence>
<feature type="compositionally biased region" description="Low complexity" evidence="1">
    <location>
        <begin position="348"/>
        <end position="360"/>
    </location>
</feature>
<accession>A0A507E7U8</accession>
<proteinExistence type="predicted"/>
<dbReference type="Pfam" id="PF09786">
    <property type="entry name" value="CytochromB561_N"/>
    <property type="match status" value="1"/>
</dbReference>
<name>A0A507E7U8_9FUNG</name>
<evidence type="ECO:0000313" key="3">
    <source>
        <dbReference type="Proteomes" id="UP000318582"/>
    </source>
</evidence>
<sequence>MYSYGGSQHAPSPLGSFHTRSNESSSSPRRSPVVPSSSPSTPFASSSNPSTPARGNLWTPASQRKGYEHLRDSPRGSPSPSWGRTSNGYSRADSNDLGYGSMSRSLSTPRRRETPNEMALPDNMAAAAAESPNSDSLSALPHTPLRWEHPAMSELDAGGFSSILPGRRIQLVAPIHILAVVAAFHTHSIYLLITALNILHLTIKYFKPAPTFTDYALTPSQRRLLGLDPTAATAENEPRKYAKVKKPEFQTRESPKSSPSIQTERYTGKSPSYKTPQRQDRTPRSFVSSPVSPLAKYMLSTSPAHMHSEPIRDRMALEKMLGKSNQGQKDDRDIRQQDDSAGYVGYDSSSSPALSAYSPSPAVPRFQRSSKASTPLKKQERIEDGLVIKEPQKTQEEWKITNYIDEWTENMRGWLSAKVVKPLARRILASDEKFLASGLEHLRCGSATMEAGMMAANMAAMAAITASTTQTTTTAFGASSFGQQASSSSLFGAKPATSMFAASTPQTNQKPQTLYELSQRHKNEALVQERLKLENYLTLPEYKYRDYIVERIKMLAKGNNLANFQWNGGAKWDGQPWSEDSLPTDAQLVMHLFCRYLDELMPGENFATYGNFPYSSKYLIPLRQKPTPARSVQIRQYTKWPPHYHVVVEGTVYDVFPGRNNVFHTLCLFAFYTKVEAAGYIGNLHVGGKAIELTSTVQGGPTSGRFGDLNRRRGGPRNQDTEINTQNESISRKPANLRSQFFGSSFG</sequence>
<evidence type="ECO:0000256" key="1">
    <source>
        <dbReference type="SAM" id="MobiDB-lite"/>
    </source>
</evidence>
<feature type="compositionally biased region" description="Low complexity" evidence="1">
    <location>
        <begin position="22"/>
        <end position="53"/>
    </location>
</feature>
<dbReference type="InterPro" id="IPR019176">
    <property type="entry name" value="Cytochrome_B561-rel"/>
</dbReference>